<proteinExistence type="predicted"/>
<accession>A0A1Y1WFS8</accession>
<dbReference type="Proteomes" id="UP000193922">
    <property type="component" value="Unassembled WGS sequence"/>
</dbReference>
<reference evidence="2 3" key="1">
    <citation type="submission" date="2016-07" db="EMBL/GenBank/DDBJ databases">
        <title>Pervasive Adenine N6-methylation of Active Genes in Fungi.</title>
        <authorList>
            <consortium name="DOE Joint Genome Institute"/>
            <person name="Mondo S.J."/>
            <person name="Dannebaum R.O."/>
            <person name="Kuo R.C."/>
            <person name="Labutti K."/>
            <person name="Haridas S."/>
            <person name="Kuo A."/>
            <person name="Salamov A."/>
            <person name="Ahrendt S.R."/>
            <person name="Lipzen A."/>
            <person name="Sullivan W."/>
            <person name="Andreopoulos W.B."/>
            <person name="Clum A."/>
            <person name="Lindquist E."/>
            <person name="Daum C."/>
            <person name="Ramamoorthy G.K."/>
            <person name="Gryganskyi A."/>
            <person name="Culley D."/>
            <person name="Magnuson J.K."/>
            <person name="James T.Y."/>
            <person name="O'Malley M.A."/>
            <person name="Stajich J.E."/>
            <person name="Spatafora J.W."/>
            <person name="Visel A."/>
            <person name="Grigoriev I.V."/>
        </authorList>
    </citation>
    <scope>NUCLEOTIDE SEQUENCE [LARGE SCALE GENOMIC DNA]</scope>
    <source>
        <strain evidence="2 3">ATCC 12442</strain>
    </source>
</reference>
<keyword evidence="3" id="KW-1185">Reference proteome</keyword>
<feature type="compositionally biased region" description="Polar residues" evidence="1">
    <location>
        <begin position="35"/>
        <end position="47"/>
    </location>
</feature>
<comment type="caution">
    <text evidence="2">The sequence shown here is derived from an EMBL/GenBank/DDBJ whole genome shotgun (WGS) entry which is preliminary data.</text>
</comment>
<dbReference type="GeneID" id="63799736"/>
<dbReference type="OrthoDB" id="5554090at2759"/>
<protein>
    <submittedName>
        <fullName evidence="2">Uncharacterized protein</fullName>
    </submittedName>
</protein>
<dbReference type="AlphaFoldDB" id="A0A1Y1WFS8"/>
<dbReference type="EMBL" id="MCFD01000003">
    <property type="protein sequence ID" value="ORX72178.1"/>
    <property type="molecule type" value="Genomic_DNA"/>
</dbReference>
<name>A0A1Y1WFS8_9FUNG</name>
<organism evidence="2 3">
    <name type="scientific">Linderina pennispora</name>
    <dbReference type="NCBI Taxonomy" id="61395"/>
    <lineage>
        <taxon>Eukaryota</taxon>
        <taxon>Fungi</taxon>
        <taxon>Fungi incertae sedis</taxon>
        <taxon>Zoopagomycota</taxon>
        <taxon>Kickxellomycotina</taxon>
        <taxon>Kickxellomycetes</taxon>
        <taxon>Kickxellales</taxon>
        <taxon>Kickxellaceae</taxon>
        <taxon>Linderina</taxon>
    </lineage>
</organism>
<gene>
    <name evidence="2" type="ORF">DL89DRAFT_109638</name>
</gene>
<dbReference type="RefSeq" id="XP_040745602.1">
    <property type="nucleotide sequence ID" value="XM_040883088.1"/>
</dbReference>
<feature type="region of interest" description="Disordered" evidence="1">
    <location>
        <begin position="35"/>
        <end position="63"/>
    </location>
</feature>
<evidence type="ECO:0000313" key="2">
    <source>
        <dbReference type="EMBL" id="ORX72178.1"/>
    </source>
</evidence>
<evidence type="ECO:0000313" key="3">
    <source>
        <dbReference type="Proteomes" id="UP000193922"/>
    </source>
</evidence>
<sequence length="212" mass="22425">MVSLLQSDIDFTTTADPDIITLRPLESDLAKLGLEQQQPISPPSSLEKSSRRPPGADDSSFLISGPLLPIRQARRGVPNSNRNYRIIGTHTFMASAELQSQQADIVTSMLDSRLRGLYAKRDGRPRDAAAAAAGAVPSACRRAGAESGGFGQQQQVVVGNDIDVCAEREASGSTAMSTAVAASACMTSTTHARCLSCRCSTLVCRQSIATRS</sequence>
<evidence type="ECO:0000256" key="1">
    <source>
        <dbReference type="SAM" id="MobiDB-lite"/>
    </source>
</evidence>